<dbReference type="SUPFAM" id="SSF55174">
    <property type="entry name" value="Alpha-L RNA-binding motif"/>
    <property type="match status" value="1"/>
</dbReference>
<dbReference type="InterPro" id="IPR002942">
    <property type="entry name" value="S4_RNA-bd"/>
</dbReference>
<reference evidence="7 8" key="1">
    <citation type="submission" date="2024-09" db="EMBL/GenBank/DDBJ databases">
        <authorList>
            <person name="Sun Q."/>
            <person name="Mori K."/>
        </authorList>
    </citation>
    <scope>NUCLEOTIDE SEQUENCE [LARGE SCALE GENOMIC DNA]</scope>
    <source>
        <strain evidence="7 8">CECT 9424</strain>
    </source>
</reference>
<name>A0ABV5I1Z2_9RHOB</name>
<comment type="catalytic activity">
    <reaction evidence="3">
        <text>uridine(1911/1915/1917) in 23S rRNA = pseudouridine(1911/1915/1917) in 23S rRNA</text>
        <dbReference type="Rhea" id="RHEA:42524"/>
        <dbReference type="Rhea" id="RHEA-COMP:10097"/>
        <dbReference type="Rhea" id="RHEA-COMP:10098"/>
        <dbReference type="ChEBI" id="CHEBI:65314"/>
        <dbReference type="ChEBI" id="CHEBI:65315"/>
        <dbReference type="EC" id="5.4.99.23"/>
    </reaction>
</comment>
<dbReference type="SUPFAM" id="SSF55120">
    <property type="entry name" value="Pseudouridine synthase"/>
    <property type="match status" value="1"/>
</dbReference>
<keyword evidence="8" id="KW-1185">Reference proteome</keyword>
<dbReference type="InterPro" id="IPR006225">
    <property type="entry name" value="PsdUridine_synth_RluC/D"/>
</dbReference>
<dbReference type="PROSITE" id="PS50889">
    <property type="entry name" value="S4"/>
    <property type="match status" value="1"/>
</dbReference>
<organism evidence="7 8">
    <name type="scientific">Roseovarius ramblicola</name>
    <dbReference type="NCBI Taxonomy" id="2022336"/>
    <lineage>
        <taxon>Bacteria</taxon>
        <taxon>Pseudomonadati</taxon>
        <taxon>Pseudomonadota</taxon>
        <taxon>Alphaproteobacteria</taxon>
        <taxon>Rhodobacterales</taxon>
        <taxon>Roseobacteraceae</taxon>
        <taxon>Roseovarius</taxon>
    </lineage>
</organism>
<dbReference type="NCBIfam" id="TIGR00005">
    <property type="entry name" value="rluA_subfam"/>
    <property type="match status" value="1"/>
</dbReference>
<dbReference type="InterPro" id="IPR036986">
    <property type="entry name" value="S4_RNA-bd_sf"/>
</dbReference>
<proteinExistence type="inferred from homology"/>
<dbReference type="Pfam" id="PF00849">
    <property type="entry name" value="PseudoU_synth_2"/>
    <property type="match status" value="1"/>
</dbReference>
<dbReference type="PANTHER" id="PTHR21600:SF44">
    <property type="entry name" value="RIBOSOMAL LARGE SUBUNIT PSEUDOURIDINE SYNTHASE D"/>
    <property type="match status" value="1"/>
</dbReference>
<sequence>MSGVQTRSVAPGEGDQRLDRWLRRQFPHLTQGQIEKMCRKGEVRVEGGRVKSATRLEEGQSVRIPPIPDPGTKPKHDTIRISDADAAMIRSCVIYRDDHVIALNKPPGLPVQGGSGQARHVDGLAEALRFGAEDKPRLVHRLDKDTSGVLLLARTREAAKGLTAAFRHRATRKIYWAAVAGAPNPRAGTIRYGLVKAPGHGAGGEGEKMHCIHPRDVAGTDGAKAATTDYAMIENAGGRVAWMALTPVTGRTHQLRAHMAEIGHPIIGDGKYGGSGQENMGDGWGAQLGGEVSRKLHLHARSLTIEHPVTRAILHLTAPLPPHMARTWDLFQWQPSEAPEDPFGDLA</sequence>
<dbReference type="EC" id="5.4.99.-" evidence="5"/>
<dbReference type="Proteomes" id="UP001589670">
    <property type="component" value="Unassembled WGS sequence"/>
</dbReference>
<evidence type="ECO:0000256" key="1">
    <source>
        <dbReference type="ARBA" id="ARBA00010876"/>
    </source>
</evidence>
<dbReference type="InterPro" id="IPR050188">
    <property type="entry name" value="RluA_PseudoU_synthase"/>
</dbReference>
<evidence type="ECO:0000259" key="6">
    <source>
        <dbReference type="SMART" id="SM00363"/>
    </source>
</evidence>
<dbReference type="Gene3D" id="3.10.290.10">
    <property type="entry name" value="RNA-binding S4 domain"/>
    <property type="match status" value="1"/>
</dbReference>
<dbReference type="InterPro" id="IPR020103">
    <property type="entry name" value="PsdUridine_synth_cat_dom_sf"/>
</dbReference>
<dbReference type="Gene3D" id="3.30.2350.10">
    <property type="entry name" value="Pseudouridine synthase"/>
    <property type="match status" value="1"/>
</dbReference>
<accession>A0ABV5I1Z2</accession>
<dbReference type="EMBL" id="JBHMEC010000015">
    <property type="protein sequence ID" value="MFB9149960.1"/>
    <property type="molecule type" value="Genomic_DNA"/>
</dbReference>
<evidence type="ECO:0000313" key="8">
    <source>
        <dbReference type="Proteomes" id="UP001589670"/>
    </source>
</evidence>
<evidence type="ECO:0000256" key="3">
    <source>
        <dbReference type="ARBA" id="ARBA00036882"/>
    </source>
</evidence>
<keyword evidence="4" id="KW-0694">RNA-binding</keyword>
<comment type="similarity">
    <text evidence="1 5">Belongs to the pseudouridine synthase RluA family.</text>
</comment>
<dbReference type="CDD" id="cd02869">
    <property type="entry name" value="PseudoU_synth_RluA_like"/>
    <property type="match status" value="1"/>
</dbReference>
<evidence type="ECO:0000256" key="5">
    <source>
        <dbReference type="RuleBase" id="RU362028"/>
    </source>
</evidence>
<dbReference type="Pfam" id="PF01479">
    <property type="entry name" value="S4"/>
    <property type="match status" value="1"/>
</dbReference>
<comment type="function">
    <text evidence="5">Responsible for synthesis of pseudouridine from uracil.</text>
</comment>
<evidence type="ECO:0000256" key="4">
    <source>
        <dbReference type="PROSITE-ProRule" id="PRU00182"/>
    </source>
</evidence>
<dbReference type="CDD" id="cd00165">
    <property type="entry name" value="S4"/>
    <property type="match status" value="1"/>
</dbReference>
<dbReference type="SMART" id="SM00363">
    <property type="entry name" value="S4"/>
    <property type="match status" value="1"/>
</dbReference>
<comment type="catalytic activity">
    <reaction evidence="5">
        <text>a uridine in RNA = a pseudouridine in RNA</text>
        <dbReference type="Rhea" id="RHEA:48348"/>
        <dbReference type="Rhea" id="RHEA-COMP:12068"/>
        <dbReference type="Rhea" id="RHEA-COMP:12069"/>
        <dbReference type="ChEBI" id="CHEBI:65314"/>
        <dbReference type="ChEBI" id="CHEBI:65315"/>
    </reaction>
</comment>
<dbReference type="PANTHER" id="PTHR21600">
    <property type="entry name" value="MITOCHONDRIAL RNA PSEUDOURIDINE SYNTHASE"/>
    <property type="match status" value="1"/>
</dbReference>
<dbReference type="RefSeq" id="WP_377069392.1">
    <property type="nucleotide sequence ID" value="NZ_JBHMEC010000015.1"/>
</dbReference>
<evidence type="ECO:0000313" key="7">
    <source>
        <dbReference type="EMBL" id="MFB9149960.1"/>
    </source>
</evidence>
<dbReference type="InterPro" id="IPR006224">
    <property type="entry name" value="PsdUridine_synth_RluA-like_CS"/>
</dbReference>
<dbReference type="PROSITE" id="PS01129">
    <property type="entry name" value="PSI_RLU"/>
    <property type="match status" value="1"/>
</dbReference>
<feature type="domain" description="RNA-binding S4" evidence="6">
    <location>
        <begin position="16"/>
        <end position="76"/>
    </location>
</feature>
<keyword evidence="2 5" id="KW-0413">Isomerase</keyword>
<dbReference type="InterPro" id="IPR006145">
    <property type="entry name" value="PsdUridine_synth_RsuA/RluA"/>
</dbReference>
<protein>
    <recommendedName>
        <fullName evidence="5">Pseudouridine synthase</fullName>
        <ecNumber evidence="5">5.4.99.-</ecNumber>
    </recommendedName>
</protein>
<comment type="caution">
    <text evidence="7">The sequence shown here is derived from an EMBL/GenBank/DDBJ whole genome shotgun (WGS) entry which is preliminary data.</text>
</comment>
<gene>
    <name evidence="7" type="ORF">ACFFU4_09390</name>
</gene>
<evidence type="ECO:0000256" key="2">
    <source>
        <dbReference type="ARBA" id="ARBA00023235"/>
    </source>
</evidence>